<comment type="caution">
    <text evidence="8">The sequence shown here is derived from an EMBL/GenBank/DDBJ whole genome shotgun (WGS) entry which is preliminary data.</text>
</comment>
<dbReference type="VEuPathDB" id="ToxoDB:LOC34623405"/>
<dbReference type="AlphaFoldDB" id="A0A1D3D509"/>
<evidence type="ECO:0000313" key="8">
    <source>
        <dbReference type="EMBL" id="OEH78539.1"/>
    </source>
</evidence>
<name>A0A1D3D509_9EIME</name>
<evidence type="ECO:0000256" key="4">
    <source>
        <dbReference type="ARBA" id="ARBA00022884"/>
    </source>
</evidence>
<comment type="similarity">
    <text evidence="1 6">Belongs to the eukaryotic initiation factor 4E family.</text>
</comment>
<dbReference type="PANTHER" id="PTHR11960">
    <property type="entry name" value="EUKARYOTIC TRANSLATION INITIATION FACTOR 4E RELATED"/>
    <property type="match status" value="1"/>
</dbReference>
<dbReference type="FunCoup" id="A0A1D3D509">
    <property type="interactions" value="71"/>
</dbReference>
<evidence type="ECO:0000256" key="5">
    <source>
        <dbReference type="ARBA" id="ARBA00022917"/>
    </source>
</evidence>
<reference evidence="8 9" key="1">
    <citation type="journal article" date="2016" name="BMC Genomics">
        <title>Comparative genomics reveals Cyclospora cayetanensis possesses coccidia-like metabolism and invasion components but unique surface antigens.</title>
        <authorList>
            <person name="Liu S."/>
            <person name="Wang L."/>
            <person name="Zheng H."/>
            <person name="Xu Z."/>
            <person name="Roellig D.M."/>
            <person name="Li N."/>
            <person name="Frace M.A."/>
            <person name="Tang K."/>
            <person name="Arrowood M.J."/>
            <person name="Moss D.M."/>
            <person name="Zhang L."/>
            <person name="Feng Y."/>
            <person name="Xiao L."/>
        </authorList>
    </citation>
    <scope>NUCLEOTIDE SEQUENCE [LARGE SCALE GENOMIC DNA]</scope>
    <source>
        <strain evidence="8 9">CHN_HEN01</strain>
    </source>
</reference>
<evidence type="ECO:0000256" key="1">
    <source>
        <dbReference type="ARBA" id="ARBA00009860"/>
    </source>
</evidence>
<proteinExistence type="inferred from homology"/>
<evidence type="ECO:0000313" key="9">
    <source>
        <dbReference type="Proteomes" id="UP000095192"/>
    </source>
</evidence>
<dbReference type="VEuPathDB" id="ToxoDB:cyc_07433"/>
<dbReference type="GO" id="GO:0006417">
    <property type="term" value="P:regulation of translation"/>
    <property type="evidence" value="ECO:0007669"/>
    <property type="project" value="UniProtKB-KW"/>
</dbReference>
<feature type="region of interest" description="Disordered" evidence="7">
    <location>
        <begin position="297"/>
        <end position="321"/>
    </location>
</feature>
<dbReference type="InterPro" id="IPR023398">
    <property type="entry name" value="TIF_eIF4e-like"/>
</dbReference>
<keyword evidence="3" id="KW-0810">Translation regulation</keyword>
<keyword evidence="2 6" id="KW-0396">Initiation factor</keyword>
<gene>
    <name evidence="8" type="ORF">cyc_07433</name>
</gene>
<dbReference type="EMBL" id="JROU02000697">
    <property type="protein sequence ID" value="OEH78539.1"/>
    <property type="molecule type" value="Genomic_DNA"/>
</dbReference>
<dbReference type="GO" id="GO:0016281">
    <property type="term" value="C:eukaryotic translation initiation factor 4F complex"/>
    <property type="evidence" value="ECO:0007669"/>
    <property type="project" value="TreeGrafter"/>
</dbReference>
<organism evidence="8 9">
    <name type="scientific">Cyclospora cayetanensis</name>
    <dbReference type="NCBI Taxonomy" id="88456"/>
    <lineage>
        <taxon>Eukaryota</taxon>
        <taxon>Sar</taxon>
        <taxon>Alveolata</taxon>
        <taxon>Apicomplexa</taxon>
        <taxon>Conoidasida</taxon>
        <taxon>Coccidia</taxon>
        <taxon>Eucoccidiorida</taxon>
        <taxon>Eimeriorina</taxon>
        <taxon>Eimeriidae</taxon>
        <taxon>Cyclospora</taxon>
    </lineage>
</organism>
<dbReference type="GO" id="GO:0000340">
    <property type="term" value="F:RNA 7-methylguanosine cap binding"/>
    <property type="evidence" value="ECO:0007669"/>
    <property type="project" value="TreeGrafter"/>
</dbReference>
<sequence length="321" mass="35951">MTPVHIAAALLVVCERPADQPLPLQHTWHVWEQIQRDTSHPDRAMDYSENTRDLASFNTVQTFWQLWAHIPQPSELLGHKRMIRQDNNGRSHVVDALMIFKEGIQPMWEDPHNATGGHMEYRITPFQTRAGQLDEYWNNLVLGLVGGTIETCEYITGIRLVDKLGQGRHPCIRMEVWAKKCDRATQEKLAKDLDKCFSTKLVRGVSGRVVEFVGIQLAGAQSCSYFTMFMTDPLVLLPVETGRATFLAKELSSIEVQLVSTYHNAAEPARSFSVVGALTSEHHSNFGVIGVSSGRRRGAEAVHEEQSSLRGNEQTCTGGSR</sequence>
<protein>
    <submittedName>
        <fullName evidence="8">Eukaryotic translation initiation factor</fullName>
    </submittedName>
</protein>
<evidence type="ECO:0000256" key="6">
    <source>
        <dbReference type="RuleBase" id="RU004374"/>
    </source>
</evidence>
<dbReference type="Pfam" id="PF01652">
    <property type="entry name" value="IF4E"/>
    <property type="match status" value="1"/>
</dbReference>
<dbReference type="InterPro" id="IPR001040">
    <property type="entry name" value="TIF_eIF_4E"/>
</dbReference>
<evidence type="ECO:0000256" key="7">
    <source>
        <dbReference type="SAM" id="MobiDB-lite"/>
    </source>
</evidence>
<evidence type="ECO:0000256" key="2">
    <source>
        <dbReference type="ARBA" id="ARBA00022540"/>
    </source>
</evidence>
<accession>A0A1D3D509</accession>
<evidence type="ECO:0000256" key="3">
    <source>
        <dbReference type="ARBA" id="ARBA00022845"/>
    </source>
</evidence>
<dbReference type="GO" id="GO:0003743">
    <property type="term" value="F:translation initiation factor activity"/>
    <property type="evidence" value="ECO:0007669"/>
    <property type="project" value="UniProtKB-KW"/>
</dbReference>
<feature type="compositionally biased region" description="Polar residues" evidence="7">
    <location>
        <begin position="308"/>
        <end position="321"/>
    </location>
</feature>
<dbReference type="Gene3D" id="3.30.760.10">
    <property type="entry name" value="RNA Cap, Translation Initiation Factor Eif4e"/>
    <property type="match status" value="1"/>
</dbReference>
<dbReference type="PANTHER" id="PTHR11960:SF8">
    <property type="entry name" value="EUKARYOTIC TRANSLATION INITIATION FACTOR 4E1-RELATED"/>
    <property type="match status" value="1"/>
</dbReference>
<dbReference type="InParanoid" id="A0A1D3D509"/>
<dbReference type="Proteomes" id="UP000095192">
    <property type="component" value="Unassembled WGS sequence"/>
</dbReference>
<keyword evidence="9" id="KW-1185">Reference proteome</keyword>
<keyword evidence="5 6" id="KW-0648">Protein biosynthesis</keyword>
<feature type="compositionally biased region" description="Basic and acidic residues" evidence="7">
    <location>
        <begin position="297"/>
        <end position="307"/>
    </location>
</feature>
<dbReference type="SUPFAM" id="SSF55418">
    <property type="entry name" value="eIF4e-like"/>
    <property type="match status" value="1"/>
</dbReference>
<keyword evidence="4 6" id="KW-0694">RNA-binding</keyword>